<accession>A0A2J8J2W3</accession>
<dbReference type="GO" id="GO:0006355">
    <property type="term" value="P:regulation of DNA-templated transcription"/>
    <property type="evidence" value="ECO:0007669"/>
    <property type="project" value="InterPro"/>
</dbReference>
<dbReference type="PANTHER" id="PTHR23232:SF151">
    <property type="entry name" value="EXPRESSED SEQUENCE AW146154-RELATED"/>
    <property type="match status" value="1"/>
</dbReference>
<dbReference type="Pfam" id="PF01352">
    <property type="entry name" value="KRAB"/>
    <property type="match status" value="1"/>
</dbReference>
<gene>
    <name evidence="2" type="ORF">CK820_G0051205</name>
</gene>
<proteinExistence type="predicted"/>
<dbReference type="PANTHER" id="PTHR23232">
    <property type="entry name" value="KRAB DOMAIN C2H2 ZINC FINGER"/>
    <property type="match status" value="1"/>
</dbReference>
<evidence type="ECO:0000313" key="3">
    <source>
        <dbReference type="Proteomes" id="UP000236370"/>
    </source>
</evidence>
<dbReference type="Proteomes" id="UP000236370">
    <property type="component" value="Unassembled WGS sequence"/>
</dbReference>
<dbReference type="InterPro" id="IPR001909">
    <property type="entry name" value="KRAB"/>
</dbReference>
<dbReference type="SUPFAM" id="SSF109640">
    <property type="entry name" value="KRAB domain (Kruppel-associated box)"/>
    <property type="match status" value="1"/>
</dbReference>
<dbReference type="EMBL" id="NBAG03000531">
    <property type="protein sequence ID" value="PNI17111.1"/>
    <property type="molecule type" value="Genomic_DNA"/>
</dbReference>
<dbReference type="PROSITE" id="PS50805">
    <property type="entry name" value="KRAB"/>
    <property type="match status" value="1"/>
</dbReference>
<name>A0A2J8J2W3_PANTR</name>
<protein>
    <submittedName>
        <fullName evidence="2">ZNF556 isoform 3</fullName>
    </submittedName>
</protein>
<comment type="caution">
    <text evidence="2">The sequence shown here is derived from an EMBL/GenBank/DDBJ whole genome shotgun (WGS) entry which is preliminary data.</text>
</comment>
<dbReference type="SMART" id="SM00349">
    <property type="entry name" value="KRAB"/>
    <property type="match status" value="1"/>
</dbReference>
<reference evidence="2 3" key="1">
    <citation type="submission" date="2017-12" db="EMBL/GenBank/DDBJ databases">
        <title>High-resolution comparative analysis of great ape genomes.</title>
        <authorList>
            <person name="Pollen A."/>
            <person name="Hastie A."/>
            <person name="Hormozdiari F."/>
            <person name="Dougherty M."/>
            <person name="Liu R."/>
            <person name="Chaisson M."/>
            <person name="Hoppe E."/>
            <person name="Hill C."/>
            <person name="Pang A."/>
            <person name="Hillier L."/>
            <person name="Baker C."/>
            <person name="Armstrong J."/>
            <person name="Shendure J."/>
            <person name="Paten B."/>
            <person name="Wilson R."/>
            <person name="Chao H."/>
            <person name="Schneider V."/>
            <person name="Ventura M."/>
            <person name="Kronenberg Z."/>
            <person name="Murali S."/>
            <person name="Gordon D."/>
            <person name="Cantsilieris S."/>
            <person name="Munson K."/>
            <person name="Nelson B."/>
            <person name="Raja A."/>
            <person name="Underwood J."/>
            <person name="Diekhans M."/>
            <person name="Fiddes I."/>
            <person name="Haussler D."/>
            <person name="Eichler E."/>
        </authorList>
    </citation>
    <scope>NUCLEOTIDE SEQUENCE [LARGE SCALE GENOMIC DNA]</scope>
    <source>
        <strain evidence="2">Yerkes chimp pedigree #C0471</strain>
    </source>
</reference>
<evidence type="ECO:0000313" key="2">
    <source>
        <dbReference type="EMBL" id="PNI17111.1"/>
    </source>
</evidence>
<dbReference type="AlphaFoldDB" id="A0A2J8J2W3"/>
<evidence type="ECO:0000259" key="1">
    <source>
        <dbReference type="PROSITE" id="PS50805"/>
    </source>
</evidence>
<organism evidence="2 3">
    <name type="scientific">Pan troglodytes</name>
    <name type="common">Chimpanzee</name>
    <dbReference type="NCBI Taxonomy" id="9598"/>
    <lineage>
        <taxon>Eukaryota</taxon>
        <taxon>Metazoa</taxon>
        <taxon>Chordata</taxon>
        <taxon>Craniata</taxon>
        <taxon>Vertebrata</taxon>
        <taxon>Euteleostomi</taxon>
        <taxon>Mammalia</taxon>
        <taxon>Eutheria</taxon>
        <taxon>Euarchontoglires</taxon>
        <taxon>Primates</taxon>
        <taxon>Haplorrhini</taxon>
        <taxon>Catarrhini</taxon>
        <taxon>Hominidae</taxon>
        <taxon>Pan</taxon>
    </lineage>
</organism>
<dbReference type="CDD" id="cd07765">
    <property type="entry name" value="KRAB_A-box"/>
    <property type="match status" value="1"/>
</dbReference>
<sequence>MDTVVFEDVVVDFTPEEWALLNPAQRKLYRDVMLETFKHLASIMRLSLKPVGLFLSRILLEKNYPSNRK</sequence>
<dbReference type="InterPro" id="IPR036051">
    <property type="entry name" value="KRAB_dom_sf"/>
</dbReference>
<feature type="domain" description="KRAB" evidence="1">
    <location>
        <begin position="4"/>
        <end position="69"/>
    </location>
</feature>
<dbReference type="Gene3D" id="6.10.140.140">
    <property type="match status" value="1"/>
</dbReference>
<dbReference type="InterPro" id="IPR050169">
    <property type="entry name" value="Krueppel_C2H2_ZnF"/>
</dbReference>